<dbReference type="Proteomes" id="UP000214746">
    <property type="component" value="Unassembled WGS sequence"/>
</dbReference>
<evidence type="ECO:0000313" key="3">
    <source>
        <dbReference type="Proteomes" id="UP000214746"/>
    </source>
</evidence>
<comment type="caution">
    <text evidence="2">The sequence shown here is derived from an EMBL/GenBank/DDBJ whole genome shotgun (WGS) entry which is preliminary data.</text>
</comment>
<accession>A0A2W1NGB2</accession>
<organism evidence="2 3">
    <name type="scientific">Paenibacillus xerothermodurans</name>
    <dbReference type="NCBI Taxonomy" id="1977292"/>
    <lineage>
        <taxon>Bacteria</taxon>
        <taxon>Bacillati</taxon>
        <taxon>Bacillota</taxon>
        <taxon>Bacilli</taxon>
        <taxon>Bacillales</taxon>
        <taxon>Paenibacillaceae</taxon>
        <taxon>Paenibacillus</taxon>
    </lineage>
</organism>
<sequence length="80" mass="8962">MANDDKVENPGLIQGHTAYSSRLDPLEVDSDIHQDPRREVLLDMAMERTLEDAPSDDKAKRRLLDEARSSARKAADDLDA</sequence>
<feature type="region of interest" description="Disordered" evidence="1">
    <location>
        <begin position="49"/>
        <end position="80"/>
    </location>
</feature>
<reference evidence="2" key="1">
    <citation type="submission" date="2018-06" db="EMBL/GenBank/DDBJ databases">
        <title>Paenibacillus xerothermodurans sp. nov. an extremely dry heat resistant spore forming bacterium isolated from the soil of Cape Canaveral, Florida.</title>
        <authorList>
            <person name="Seuylemezian A."/>
            <person name="Kaur N."/>
            <person name="Patil P."/>
            <person name="Patil P."/>
            <person name="Mayilraj S."/>
            <person name="Vaishampayan P."/>
        </authorList>
    </citation>
    <scope>NUCLEOTIDE SEQUENCE [LARGE SCALE GENOMIC DNA]</scope>
    <source>
        <strain evidence="2">ATCC 27380</strain>
    </source>
</reference>
<protein>
    <submittedName>
        <fullName evidence="2">Uncharacterized protein</fullName>
    </submittedName>
</protein>
<evidence type="ECO:0000256" key="1">
    <source>
        <dbReference type="SAM" id="MobiDB-lite"/>
    </source>
</evidence>
<dbReference type="RefSeq" id="WP_089199264.1">
    <property type="nucleotide sequence ID" value="NZ_NHRJ02000002.1"/>
</dbReference>
<feature type="region of interest" description="Disordered" evidence="1">
    <location>
        <begin position="1"/>
        <end position="34"/>
    </location>
</feature>
<evidence type="ECO:0000313" key="2">
    <source>
        <dbReference type="EMBL" id="PZE22121.1"/>
    </source>
</evidence>
<proteinExistence type="predicted"/>
<dbReference type="EMBL" id="NHRJ02000002">
    <property type="protein sequence ID" value="PZE22121.1"/>
    <property type="molecule type" value="Genomic_DNA"/>
</dbReference>
<name>A0A2W1NGB2_PAEXE</name>
<gene>
    <name evidence="2" type="ORF">CBW46_006975</name>
</gene>
<keyword evidence="3" id="KW-1185">Reference proteome</keyword>
<dbReference type="AlphaFoldDB" id="A0A2W1NGB2"/>